<sequence>MCWFVTRYWWEEHLFHPPPRTHTHTHTDGLLVHTCPLKDHIQIQKHTRSLLPPTVCSSSLVDAVSSSSPCLGVEHRILSAFLSVCNQQHTHTHTDAAAMSTDDVVCTGWLIKSPPEKKLKRFSWRKRWFVLRRGRMSGNPDVLEYYRSKSSRKPIRTIDLQECEVTIEAEVRPTKRQYQNQHLFVVKTATRIFYLLAKTAEEMNIWVQNIGQICTFGGLNRHAESMDSLNRTPSSQQPSPALSPHVSLVANQDTVTVENHDVLDRPSESEISPPLDYLFLSQCETGTKSIIRCDSISNSERSFEQSSSEYTEDVFSPTPRIDSSPSPFLLGGVSEPPFSTPYGPHSLSSSLSSCLSSPISLRRPPDIFRFDRPFYGTSDPQTPPPLPPKPTHLSDHHGNEDTSCNQPQPALLPRRTSLSGIDHFKRGEFDNAGRNWNKRLSLNLPIFLNTTVTENHSEDSYVPMASPPISCSDVTSDGYIPMSPSTLPISLLTNGKTELPTPSNPDLEPPPVDRNLKPRTRARPPPLDLRGLSTISECPFHGPLTRTMTEPSTSLQSVPLDRRRVWGLNGSEQEGSITPTESRLLFPACDSVPWMRPSQLDYLSLDFNSSSPSPVQKKALLADEYRVDYVKVDEKKTQALQNTKLEWKDVRQSKA</sequence>
<evidence type="ECO:0000313" key="4">
    <source>
        <dbReference type="Ensembl" id="ENSCCRP00020101910.1"/>
    </source>
</evidence>
<dbReference type="AlphaFoldDB" id="A0A8C2Q2Q2"/>
<evidence type="ECO:0000256" key="1">
    <source>
        <dbReference type="ARBA" id="ARBA00029462"/>
    </source>
</evidence>
<dbReference type="SUPFAM" id="SSF50729">
    <property type="entry name" value="PH domain-like"/>
    <property type="match status" value="1"/>
</dbReference>
<evidence type="ECO:0000256" key="2">
    <source>
        <dbReference type="SAM" id="MobiDB-lite"/>
    </source>
</evidence>
<evidence type="ECO:0000313" key="5">
    <source>
        <dbReference type="Proteomes" id="UP000694701"/>
    </source>
</evidence>
<dbReference type="Proteomes" id="UP000694701">
    <property type="component" value="Unplaced"/>
</dbReference>
<feature type="compositionally biased region" description="Pro residues" evidence="2">
    <location>
        <begin position="381"/>
        <end position="390"/>
    </location>
</feature>
<dbReference type="PANTHER" id="PTHR45960:SF3">
    <property type="entry name" value="GRB2-ASSOCIATED-BINDING PROTEIN 3"/>
    <property type="match status" value="1"/>
</dbReference>
<dbReference type="GO" id="GO:0005737">
    <property type="term" value="C:cytoplasm"/>
    <property type="evidence" value="ECO:0007669"/>
    <property type="project" value="TreeGrafter"/>
</dbReference>
<comment type="similarity">
    <text evidence="1">Belongs to the GAB family.</text>
</comment>
<dbReference type="Ensembl" id="ENSCCRT00020111398.1">
    <property type="protein sequence ID" value="ENSCCRP00020101910.1"/>
    <property type="gene ID" value="ENSCCRG00020046715.1"/>
</dbReference>
<feature type="domain" description="PH" evidence="3">
    <location>
        <begin position="103"/>
        <end position="215"/>
    </location>
</feature>
<proteinExistence type="inferred from homology"/>
<dbReference type="InterPro" id="IPR011993">
    <property type="entry name" value="PH-like_dom_sf"/>
</dbReference>
<dbReference type="Pfam" id="PF00169">
    <property type="entry name" value="PH"/>
    <property type="match status" value="1"/>
</dbReference>
<feature type="region of interest" description="Disordered" evidence="2">
    <location>
        <begin position="371"/>
        <end position="413"/>
    </location>
</feature>
<protein>
    <recommendedName>
        <fullName evidence="3">PH domain-containing protein</fullName>
    </recommendedName>
</protein>
<organism evidence="4 5">
    <name type="scientific">Cyprinus carpio</name>
    <name type="common">Common carp</name>
    <dbReference type="NCBI Taxonomy" id="7962"/>
    <lineage>
        <taxon>Eukaryota</taxon>
        <taxon>Metazoa</taxon>
        <taxon>Chordata</taxon>
        <taxon>Craniata</taxon>
        <taxon>Vertebrata</taxon>
        <taxon>Euteleostomi</taxon>
        <taxon>Actinopterygii</taxon>
        <taxon>Neopterygii</taxon>
        <taxon>Teleostei</taxon>
        <taxon>Ostariophysi</taxon>
        <taxon>Cypriniformes</taxon>
        <taxon>Cyprinidae</taxon>
        <taxon>Cyprininae</taxon>
        <taxon>Cyprinus</taxon>
    </lineage>
</organism>
<dbReference type="InterPro" id="IPR046355">
    <property type="entry name" value="Gab1-4-like"/>
</dbReference>
<evidence type="ECO:0000259" key="3">
    <source>
        <dbReference type="PROSITE" id="PS50003"/>
    </source>
</evidence>
<accession>A0A8C2Q2Q2</accession>
<dbReference type="GO" id="GO:0035591">
    <property type="term" value="F:signaling adaptor activity"/>
    <property type="evidence" value="ECO:0007669"/>
    <property type="project" value="TreeGrafter"/>
</dbReference>
<dbReference type="Gene3D" id="2.30.29.30">
    <property type="entry name" value="Pleckstrin-homology domain (PH domain)/Phosphotyrosine-binding domain (PTB)"/>
    <property type="match status" value="1"/>
</dbReference>
<feature type="region of interest" description="Disordered" evidence="2">
    <location>
        <begin position="492"/>
        <end position="534"/>
    </location>
</feature>
<dbReference type="PROSITE" id="PS50003">
    <property type="entry name" value="PH_DOMAIN"/>
    <property type="match status" value="1"/>
</dbReference>
<reference evidence="4" key="1">
    <citation type="submission" date="2025-08" db="UniProtKB">
        <authorList>
            <consortium name="Ensembl"/>
        </authorList>
    </citation>
    <scope>IDENTIFICATION</scope>
</reference>
<name>A0A8C2Q2Q2_CYPCA</name>
<dbReference type="InterPro" id="IPR001849">
    <property type="entry name" value="PH_domain"/>
</dbReference>
<dbReference type="SMART" id="SM00233">
    <property type="entry name" value="PH"/>
    <property type="match status" value="1"/>
</dbReference>
<dbReference type="PANTHER" id="PTHR45960">
    <property type="entry name" value="GRB2-ASSOCIATED-BINDING PROTEIN"/>
    <property type="match status" value="1"/>
</dbReference>
<dbReference type="GO" id="GO:0007165">
    <property type="term" value="P:signal transduction"/>
    <property type="evidence" value="ECO:0007669"/>
    <property type="project" value="TreeGrafter"/>
</dbReference>
<feature type="region of interest" description="Disordered" evidence="2">
    <location>
        <begin position="302"/>
        <end position="325"/>
    </location>
</feature>